<dbReference type="EMBL" id="DS547135">
    <property type="protein sequence ID" value="EDR01877.1"/>
    <property type="molecule type" value="Genomic_DNA"/>
</dbReference>
<accession>B0DU28</accession>
<evidence type="ECO:0000313" key="1">
    <source>
        <dbReference type="EMBL" id="EDR01877.1"/>
    </source>
</evidence>
<proteinExistence type="predicted"/>
<organism evidence="2">
    <name type="scientific">Laccaria bicolor (strain S238N-H82 / ATCC MYA-4686)</name>
    <name type="common">Bicoloured deceiver</name>
    <name type="synonym">Laccaria laccata var. bicolor</name>
    <dbReference type="NCBI Taxonomy" id="486041"/>
    <lineage>
        <taxon>Eukaryota</taxon>
        <taxon>Fungi</taxon>
        <taxon>Dikarya</taxon>
        <taxon>Basidiomycota</taxon>
        <taxon>Agaricomycotina</taxon>
        <taxon>Agaricomycetes</taxon>
        <taxon>Agaricomycetidae</taxon>
        <taxon>Agaricales</taxon>
        <taxon>Agaricineae</taxon>
        <taxon>Hydnangiaceae</taxon>
        <taxon>Laccaria</taxon>
    </lineage>
</organism>
<dbReference type="HOGENOM" id="CLU_023805_6_0_1"/>
<keyword evidence="2" id="KW-1185">Reference proteome</keyword>
<dbReference type="KEGG" id="lbc:LACBIDRAFT_332852"/>
<dbReference type="AlphaFoldDB" id="B0DU28"/>
<dbReference type="RefSeq" id="XP_001887487.1">
    <property type="nucleotide sequence ID" value="XM_001887452.1"/>
</dbReference>
<dbReference type="InParanoid" id="B0DU28"/>
<reference evidence="1 2" key="1">
    <citation type="journal article" date="2008" name="Nature">
        <title>The genome of Laccaria bicolor provides insights into mycorrhizal symbiosis.</title>
        <authorList>
            <person name="Martin F."/>
            <person name="Aerts A."/>
            <person name="Ahren D."/>
            <person name="Brun A."/>
            <person name="Danchin E.G.J."/>
            <person name="Duchaussoy F."/>
            <person name="Gibon J."/>
            <person name="Kohler A."/>
            <person name="Lindquist E."/>
            <person name="Pereda V."/>
            <person name="Salamov A."/>
            <person name="Shapiro H.J."/>
            <person name="Wuyts J."/>
            <person name="Blaudez D."/>
            <person name="Buee M."/>
            <person name="Brokstein P."/>
            <person name="Canbaeck B."/>
            <person name="Cohen D."/>
            <person name="Courty P.E."/>
            <person name="Coutinho P.M."/>
            <person name="Delaruelle C."/>
            <person name="Detter J.C."/>
            <person name="Deveau A."/>
            <person name="DiFazio S."/>
            <person name="Duplessis S."/>
            <person name="Fraissinet-Tachet L."/>
            <person name="Lucic E."/>
            <person name="Frey-Klett P."/>
            <person name="Fourrey C."/>
            <person name="Feussner I."/>
            <person name="Gay G."/>
            <person name="Grimwood J."/>
            <person name="Hoegger P.J."/>
            <person name="Jain P."/>
            <person name="Kilaru S."/>
            <person name="Labbe J."/>
            <person name="Lin Y.C."/>
            <person name="Legue V."/>
            <person name="Le Tacon F."/>
            <person name="Marmeisse R."/>
            <person name="Melayah D."/>
            <person name="Montanini B."/>
            <person name="Muratet M."/>
            <person name="Nehls U."/>
            <person name="Niculita-Hirzel H."/>
            <person name="Oudot-Le Secq M.P."/>
            <person name="Peter M."/>
            <person name="Quesneville H."/>
            <person name="Rajashekar B."/>
            <person name="Reich M."/>
            <person name="Rouhier N."/>
            <person name="Schmutz J."/>
            <person name="Yin T."/>
            <person name="Chalot M."/>
            <person name="Henrissat B."/>
            <person name="Kuees U."/>
            <person name="Lucas S."/>
            <person name="Van de Peer Y."/>
            <person name="Podila G.K."/>
            <person name="Polle A."/>
            <person name="Pukkila P.J."/>
            <person name="Richardson P.M."/>
            <person name="Rouze P."/>
            <person name="Sanders I.R."/>
            <person name="Stajich J.E."/>
            <person name="Tunlid A."/>
            <person name="Tuskan G."/>
            <person name="Grigoriev I.V."/>
        </authorList>
    </citation>
    <scope>NUCLEOTIDE SEQUENCE [LARGE SCALE GENOMIC DNA]</scope>
    <source>
        <strain evidence="2">S238N-H82 / ATCC MYA-4686</strain>
    </source>
</reference>
<dbReference type="InterPro" id="IPR027417">
    <property type="entry name" value="P-loop_NTPase"/>
</dbReference>
<evidence type="ECO:0000313" key="2">
    <source>
        <dbReference type="Proteomes" id="UP000001194"/>
    </source>
</evidence>
<dbReference type="Proteomes" id="UP000001194">
    <property type="component" value="Unassembled WGS sequence"/>
</dbReference>
<dbReference type="GeneID" id="6083111"/>
<dbReference type="CDD" id="cd00882">
    <property type="entry name" value="Ras_like_GTPase"/>
    <property type="match status" value="1"/>
</dbReference>
<dbReference type="Gene3D" id="3.40.50.300">
    <property type="entry name" value="P-loop containing nucleotide triphosphate hydrolases"/>
    <property type="match status" value="1"/>
</dbReference>
<dbReference type="OrthoDB" id="59699at2759"/>
<gene>
    <name evidence="1" type="ORF">LACBIDRAFT_332852</name>
</gene>
<protein>
    <submittedName>
        <fullName evidence="1">GTP-binding protein</fullName>
    </submittedName>
</protein>
<sequence length="456" mass="53233">MSLSNVESQATEDIERQQSRARRVRNLTNRFRVLIIGRANAGKTTILQRVCNTTEQPKIFSPEGHEVMWIYTPYSILLKVWQRGEHDIENEMIFESNKAFVFHDSRGFEAGRTSELDKVKEFLQKRSTNKELKDHLHVIWYCIPINDEARPFTRAELNFFDEYGTGRVPVIVLFTKADMLDAQTIKHLVDTGMDVEDAANKAPEESVAMFEKRFGQQLYKKKYHPKDYVYFRDMQNPTSDCTELLRKTAATFSDDTLLQLFLTVQQNNVALSIEYAIIRVVFPDWKLFKEKREWRKMVEKILNYFPHMVWWDDAADDFFADLLADDDDQVTRACLGFEQRRRSMVWVLNGMIRNDEITAKDVLDHTDWSLIHNTKSFKDIAFLCIVTAIIAEHSFFLWKQNPSKSTAPFKSAIQKFNLSADMAKINTAIEEASHMKTKEQKKQALVKIAMDNRLPL</sequence>
<dbReference type="SUPFAM" id="SSF52540">
    <property type="entry name" value="P-loop containing nucleoside triphosphate hydrolases"/>
    <property type="match status" value="1"/>
</dbReference>
<name>B0DU28_LACBS</name>